<evidence type="ECO:0000256" key="4">
    <source>
        <dbReference type="ARBA" id="ARBA00023136"/>
    </source>
</evidence>
<name>A0A401JBR4_9PROT</name>
<keyword evidence="2 5" id="KW-0812">Transmembrane</keyword>
<dbReference type="Pfam" id="PF06305">
    <property type="entry name" value="LapA_dom"/>
    <property type="match status" value="1"/>
</dbReference>
<evidence type="ECO:0000313" key="7">
    <source>
        <dbReference type="EMBL" id="GBL45004.1"/>
    </source>
</evidence>
<evidence type="ECO:0000256" key="1">
    <source>
        <dbReference type="ARBA" id="ARBA00022475"/>
    </source>
</evidence>
<evidence type="ECO:0000256" key="5">
    <source>
        <dbReference type="SAM" id="Phobius"/>
    </source>
</evidence>
<dbReference type="AlphaFoldDB" id="A0A401JBR4"/>
<keyword evidence="1" id="KW-1003">Cell membrane</keyword>
<evidence type="ECO:0000313" key="8">
    <source>
        <dbReference type="Proteomes" id="UP000286806"/>
    </source>
</evidence>
<dbReference type="Proteomes" id="UP000286806">
    <property type="component" value="Unassembled WGS sequence"/>
</dbReference>
<dbReference type="InterPro" id="IPR010445">
    <property type="entry name" value="LapA_dom"/>
</dbReference>
<organism evidence="7 8">
    <name type="scientific">Sulfuriferula multivorans</name>
    <dbReference type="NCBI Taxonomy" id="1559896"/>
    <lineage>
        <taxon>Bacteria</taxon>
        <taxon>Pseudomonadati</taxon>
        <taxon>Pseudomonadota</taxon>
        <taxon>Betaproteobacteria</taxon>
        <taxon>Nitrosomonadales</taxon>
        <taxon>Sulfuricellaceae</taxon>
        <taxon>Sulfuriferula</taxon>
    </lineage>
</organism>
<dbReference type="GO" id="GO:0005886">
    <property type="term" value="C:plasma membrane"/>
    <property type="evidence" value="ECO:0007669"/>
    <property type="project" value="InterPro"/>
</dbReference>
<dbReference type="OrthoDB" id="7066519at2"/>
<feature type="domain" description="Lipopolysaccharide assembly protein A" evidence="6">
    <location>
        <begin position="22"/>
        <end position="81"/>
    </location>
</feature>
<reference evidence="7 8" key="1">
    <citation type="journal article" date="2019" name="Front. Microbiol.">
        <title>Genomes of Neutrophilic Sulfur-Oxidizing Chemolithoautotrophs Representing 9 Proteobacterial Species From 8 Genera.</title>
        <authorList>
            <person name="Watanabe T."/>
            <person name="Kojima H."/>
            <person name="Umezawa K."/>
            <person name="Hori C."/>
            <person name="Takasuka T.E."/>
            <person name="Kato Y."/>
            <person name="Fukui M."/>
        </authorList>
    </citation>
    <scope>NUCLEOTIDE SEQUENCE [LARGE SCALE GENOMIC DNA]</scope>
    <source>
        <strain evidence="7 8">TTN</strain>
    </source>
</reference>
<evidence type="ECO:0000259" key="6">
    <source>
        <dbReference type="Pfam" id="PF06305"/>
    </source>
</evidence>
<dbReference type="EMBL" id="BGOW01000004">
    <property type="protein sequence ID" value="GBL45004.1"/>
    <property type="molecule type" value="Genomic_DNA"/>
</dbReference>
<keyword evidence="8" id="KW-1185">Reference proteome</keyword>
<keyword evidence="3 5" id="KW-1133">Transmembrane helix</keyword>
<evidence type="ECO:0000256" key="2">
    <source>
        <dbReference type="ARBA" id="ARBA00022692"/>
    </source>
</evidence>
<accession>A0A401JBR4</accession>
<comment type="caution">
    <text evidence="7">The sequence shown here is derived from an EMBL/GenBank/DDBJ whole genome shotgun (WGS) entry which is preliminary data.</text>
</comment>
<keyword evidence="4 5" id="KW-0472">Membrane</keyword>
<feature type="transmembrane region" description="Helical" evidence="5">
    <location>
        <begin position="40"/>
        <end position="65"/>
    </location>
</feature>
<sequence length="89" mass="10229">MRYLGWVVKGFLFILLLGFAVKNSDVVTLTYYLGYQWQAPLVLIILMFFVAGAAVGVAACMGYLFRQRRELTRLRKEVQARQIVLPDEI</sequence>
<proteinExistence type="predicted"/>
<gene>
    <name evidence="7" type="ORF">SFMTTN_0805</name>
</gene>
<protein>
    <submittedName>
        <fullName evidence="7">Probable transmembrane protein</fullName>
    </submittedName>
</protein>
<evidence type="ECO:0000256" key="3">
    <source>
        <dbReference type="ARBA" id="ARBA00022989"/>
    </source>
</evidence>